<proteinExistence type="predicted"/>
<name>A0ABP7RR59_9SPHN</name>
<reference evidence="2" key="1">
    <citation type="journal article" date="2019" name="Int. J. Syst. Evol. Microbiol.">
        <title>The Global Catalogue of Microorganisms (GCM) 10K type strain sequencing project: providing services to taxonomists for standard genome sequencing and annotation.</title>
        <authorList>
            <consortium name="The Broad Institute Genomics Platform"/>
            <consortium name="The Broad Institute Genome Sequencing Center for Infectious Disease"/>
            <person name="Wu L."/>
            <person name="Ma J."/>
        </authorList>
    </citation>
    <scope>NUCLEOTIDE SEQUENCE [LARGE SCALE GENOMIC DNA]</scope>
    <source>
        <strain evidence="2">JCM 16603</strain>
    </source>
</reference>
<dbReference type="EMBL" id="BAAAZD010000001">
    <property type="protein sequence ID" value="GAA4001101.1"/>
    <property type="molecule type" value="Genomic_DNA"/>
</dbReference>
<organism evidence="1 2">
    <name type="scientific">Sphingomonas humi</name>
    <dbReference type="NCBI Taxonomy" id="335630"/>
    <lineage>
        <taxon>Bacteria</taxon>
        <taxon>Pseudomonadati</taxon>
        <taxon>Pseudomonadota</taxon>
        <taxon>Alphaproteobacteria</taxon>
        <taxon>Sphingomonadales</taxon>
        <taxon>Sphingomonadaceae</taxon>
        <taxon>Sphingomonas</taxon>
    </lineage>
</organism>
<accession>A0ABP7RR59</accession>
<keyword evidence="2" id="KW-1185">Reference proteome</keyword>
<protein>
    <submittedName>
        <fullName evidence="1">Uncharacterized protein</fullName>
    </submittedName>
</protein>
<sequence>MTFPLPAVERRRGAWDSNFLNHAALLLSRMIHFQLDQPTQTAPYADAVNRLRSVRKALGLVEMFEGRPRRDLDSITFEALLPLASPAVQACADVWSIEAAGAAAAGIETLVGANSDGETTHPAALAVLGETLRRDLESIEALFAGRA</sequence>
<dbReference type="Proteomes" id="UP001501310">
    <property type="component" value="Unassembled WGS sequence"/>
</dbReference>
<evidence type="ECO:0000313" key="2">
    <source>
        <dbReference type="Proteomes" id="UP001501310"/>
    </source>
</evidence>
<gene>
    <name evidence="1" type="ORF">GCM10022211_09830</name>
</gene>
<evidence type="ECO:0000313" key="1">
    <source>
        <dbReference type="EMBL" id="GAA4001101.1"/>
    </source>
</evidence>
<comment type="caution">
    <text evidence="1">The sequence shown here is derived from an EMBL/GenBank/DDBJ whole genome shotgun (WGS) entry which is preliminary data.</text>
</comment>